<name>A0ABQ6E120_9GAMM</name>
<gene>
    <name evidence="2" type="ORF">GCM10007916_20900</name>
</gene>
<feature type="signal peptide" evidence="1">
    <location>
        <begin position="1"/>
        <end position="28"/>
    </location>
</feature>
<comment type="caution">
    <text evidence="2">The sequence shown here is derived from an EMBL/GenBank/DDBJ whole genome shotgun (WGS) entry which is preliminary data.</text>
</comment>
<dbReference type="EMBL" id="BSPQ01000009">
    <property type="protein sequence ID" value="GLS91022.1"/>
    <property type="molecule type" value="Genomic_DNA"/>
</dbReference>
<feature type="chain" id="PRO_5047480953" evidence="1">
    <location>
        <begin position="29"/>
        <end position="112"/>
    </location>
</feature>
<dbReference type="RefSeq" id="WP_284204144.1">
    <property type="nucleotide sequence ID" value="NZ_BSPQ01000009.1"/>
</dbReference>
<evidence type="ECO:0000256" key="1">
    <source>
        <dbReference type="SAM" id="SignalP"/>
    </source>
</evidence>
<proteinExistence type="predicted"/>
<sequence>MNKKRLIIISLMFMTMLLGQGAATFSLAEVLHQQGIDSVVTTNTAEQHSEGDCFTADFLLLASSALIFEYNLINPLAFASINSGCSVNEIAAFQSLARISIRAPPIQNLISL</sequence>
<protein>
    <submittedName>
        <fullName evidence="2">Uncharacterized protein</fullName>
    </submittedName>
</protein>
<keyword evidence="1" id="KW-0732">Signal</keyword>
<organism evidence="2 3">
    <name type="scientific">Psychromonas marina</name>
    <dbReference type="NCBI Taxonomy" id="88364"/>
    <lineage>
        <taxon>Bacteria</taxon>
        <taxon>Pseudomonadati</taxon>
        <taxon>Pseudomonadota</taxon>
        <taxon>Gammaproteobacteria</taxon>
        <taxon>Alteromonadales</taxon>
        <taxon>Psychromonadaceae</taxon>
        <taxon>Psychromonas</taxon>
    </lineage>
</organism>
<evidence type="ECO:0000313" key="3">
    <source>
        <dbReference type="Proteomes" id="UP001157353"/>
    </source>
</evidence>
<keyword evidence="3" id="KW-1185">Reference proteome</keyword>
<dbReference type="Proteomes" id="UP001157353">
    <property type="component" value="Unassembled WGS sequence"/>
</dbReference>
<accession>A0ABQ6E120</accession>
<evidence type="ECO:0000313" key="2">
    <source>
        <dbReference type="EMBL" id="GLS91022.1"/>
    </source>
</evidence>
<reference evidence="3" key="1">
    <citation type="journal article" date="2019" name="Int. J. Syst. Evol. Microbiol.">
        <title>The Global Catalogue of Microorganisms (GCM) 10K type strain sequencing project: providing services to taxonomists for standard genome sequencing and annotation.</title>
        <authorList>
            <consortium name="The Broad Institute Genomics Platform"/>
            <consortium name="The Broad Institute Genome Sequencing Center for Infectious Disease"/>
            <person name="Wu L."/>
            <person name="Ma J."/>
        </authorList>
    </citation>
    <scope>NUCLEOTIDE SEQUENCE [LARGE SCALE GENOMIC DNA]</scope>
    <source>
        <strain evidence="3">NBRC 103166</strain>
    </source>
</reference>